<protein>
    <submittedName>
        <fullName evidence="3">Sulfite exporter TauE/SafE family protein</fullName>
    </submittedName>
</protein>
<keyword evidence="1" id="KW-0812">Transmembrane</keyword>
<keyword evidence="1" id="KW-0472">Membrane</keyword>
<comment type="caution">
    <text evidence="3">The sequence shown here is derived from an EMBL/GenBank/DDBJ whole genome shotgun (WGS) entry which is preliminary data.</text>
</comment>
<evidence type="ECO:0000313" key="3">
    <source>
        <dbReference type="EMBL" id="RDH43277.1"/>
    </source>
</evidence>
<dbReference type="Pfam" id="PF13386">
    <property type="entry name" value="DsbD_2"/>
    <property type="match status" value="1"/>
</dbReference>
<feature type="transmembrane region" description="Helical" evidence="1">
    <location>
        <begin position="83"/>
        <end position="102"/>
    </location>
</feature>
<dbReference type="RefSeq" id="WP_094786632.1">
    <property type="nucleotide sequence ID" value="NZ_JAEVHG010000001.1"/>
</dbReference>
<keyword evidence="4" id="KW-1185">Reference proteome</keyword>
<reference evidence="3 4" key="1">
    <citation type="submission" date="2017-04" db="EMBL/GenBank/DDBJ databases">
        <title>Draft genome sequence of Zooshikella ganghwensis VG4 isolated from Red Sea sediments.</title>
        <authorList>
            <person name="Rehman Z."/>
            <person name="Alam I."/>
            <person name="Kamau A."/>
            <person name="Bajic V."/>
            <person name="Leiknes T."/>
        </authorList>
    </citation>
    <scope>NUCLEOTIDE SEQUENCE [LARGE SCALE GENOMIC DNA]</scope>
    <source>
        <strain evidence="3 4">VG4</strain>
    </source>
</reference>
<feature type="transmembrane region" description="Helical" evidence="1">
    <location>
        <begin position="163"/>
        <end position="185"/>
    </location>
</feature>
<dbReference type="AlphaFoldDB" id="A0A4P9VLQ1"/>
<evidence type="ECO:0000259" key="2">
    <source>
        <dbReference type="Pfam" id="PF13386"/>
    </source>
</evidence>
<accession>A0A4P9VLQ1</accession>
<dbReference type="InterPro" id="IPR039447">
    <property type="entry name" value="UreH-like_TM_dom"/>
</dbReference>
<gene>
    <name evidence="3" type="ORF">B9G39_07395</name>
</gene>
<name>A0A4P9VLQ1_9GAMM</name>
<feature type="domain" description="Urease accessory protein UreH-like transmembrane" evidence="2">
    <location>
        <begin position="9"/>
        <end position="211"/>
    </location>
</feature>
<keyword evidence="1" id="KW-1133">Transmembrane helix</keyword>
<evidence type="ECO:0000313" key="4">
    <source>
        <dbReference type="Proteomes" id="UP000257039"/>
    </source>
</evidence>
<sequence>MIDASSFTTAFLLGVFGAGHCLGMCGGLMGALALSTPSGSSSSIYLALFNLGRIISYALAGLLLGSLGWAIQSLGLGTGLRTVAGLLLVAMGLYLANWWRGLTYLEKAGGRLWQKIKPLTQKFMPLKSFKHAFVLGGLWGWLPCGLVYSSLTWAAASGSAWNAATLMMAFGLGTLPVMIASGLFAQQLHRLLNSHGVRQLLGISVILFGCWTIPGPHQAWLMSITQSLLPNNDTPITHHMSH</sequence>
<organism evidence="3 4">
    <name type="scientific">Zooshikella ganghwensis</name>
    <dbReference type="NCBI Taxonomy" id="202772"/>
    <lineage>
        <taxon>Bacteria</taxon>
        <taxon>Pseudomonadati</taxon>
        <taxon>Pseudomonadota</taxon>
        <taxon>Gammaproteobacteria</taxon>
        <taxon>Oceanospirillales</taxon>
        <taxon>Zooshikellaceae</taxon>
        <taxon>Zooshikella</taxon>
    </lineage>
</organism>
<dbReference type="Proteomes" id="UP000257039">
    <property type="component" value="Unassembled WGS sequence"/>
</dbReference>
<feature type="transmembrane region" description="Helical" evidence="1">
    <location>
        <begin position="197"/>
        <end position="214"/>
    </location>
</feature>
<dbReference type="PANTHER" id="PTHR42208">
    <property type="entry name" value="HEAVY METAL TRANSPORTER-RELATED"/>
    <property type="match status" value="1"/>
</dbReference>
<feature type="transmembrane region" description="Helical" evidence="1">
    <location>
        <begin position="132"/>
        <end position="151"/>
    </location>
</feature>
<dbReference type="EMBL" id="NDXW01000001">
    <property type="protein sequence ID" value="RDH43277.1"/>
    <property type="molecule type" value="Genomic_DNA"/>
</dbReference>
<proteinExistence type="predicted"/>
<feature type="transmembrane region" description="Helical" evidence="1">
    <location>
        <begin position="46"/>
        <end position="71"/>
    </location>
</feature>
<feature type="transmembrane region" description="Helical" evidence="1">
    <location>
        <begin position="12"/>
        <end position="34"/>
    </location>
</feature>
<evidence type="ECO:0000256" key="1">
    <source>
        <dbReference type="SAM" id="Phobius"/>
    </source>
</evidence>
<dbReference type="PANTHER" id="PTHR42208:SF1">
    <property type="entry name" value="HEAVY METAL TRANSPORTER"/>
    <property type="match status" value="1"/>
</dbReference>